<dbReference type="CDD" id="cd16922">
    <property type="entry name" value="HATPase_EvgS-ArcB-TorS-like"/>
    <property type="match status" value="1"/>
</dbReference>
<feature type="domain" description="Histidine kinase" evidence="8">
    <location>
        <begin position="230"/>
        <end position="503"/>
    </location>
</feature>
<dbReference type="Gene3D" id="3.40.50.2300">
    <property type="match status" value="1"/>
</dbReference>
<evidence type="ECO:0000256" key="2">
    <source>
        <dbReference type="ARBA" id="ARBA00012438"/>
    </source>
</evidence>
<dbReference type="InterPro" id="IPR036890">
    <property type="entry name" value="HATPase_C_sf"/>
</dbReference>
<dbReference type="CDD" id="cd00130">
    <property type="entry name" value="PAS"/>
    <property type="match status" value="1"/>
</dbReference>
<dbReference type="PANTHER" id="PTHR43047">
    <property type="entry name" value="TWO-COMPONENT HISTIDINE PROTEIN KINASE"/>
    <property type="match status" value="1"/>
</dbReference>
<feature type="region of interest" description="Disordered" evidence="7">
    <location>
        <begin position="1"/>
        <end position="65"/>
    </location>
</feature>
<dbReference type="PROSITE" id="PS50109">
    <property type="entry name" value="HIS_KIN"/>
    <property type="match status" value="1"/>
</dbReference>
<feature type="compositionally biased region" description="Polar residues" evidence="7">
    <location>
        <begin position="55"/>
        <end position="65"/>
    </location>
</feature>
<dbReference type="InterPro" id="IPR003661">
    <property type="entry name" value="HisK_dim/P_dom"/>
</dbReference>
<accession>A0A7S3KWF8</accession>
<feature type="compositionally biased region" description="Basic and acidic residues" evidence="7">
    <location>
        <begin position="12"/>
        <end position="24"/>
    </location>
</feature>
<dbReference type="SUPFAM" id="SSF55785">
    <property type="entry name" value="PYP-like sensor domain (PAS domain)"/>
    <property type="match status" value="1"/>
</dbReference>
<dbReference type="InterPro" id="IPR001789">
    <property type="entry name" value="Sig_transdc_resp-reg_receiver"/>
</dbReference>
<evidence type="ECO:0000259" key="10">
    <source>
        <dbReference type="PROSITE" id="PS50112"/>
    </source>
</evidence>
<dbReference type="InterPro" id="IPR035965">
    <property type="entry name" value="PAS-like_dom_sf"/>
</dbReference>
<dbReference type="EMBL" id="HBIM01001327">
    <property type="protein sequence ID" value="CAE0402913.1"/>
    <property type="molecule type" value="Transcribed_RNA"/>
</dbReference>
<dbReference type="Gene3D" id="3.30.565.10">
    <property type="entry name" value="Histidine kinase-like ATPase, C-terminal domain"/>
    <property type="match status" value="1"/>
</dbReference>
<keyword evidence="3 6" id="KW-0597">Phosphoprotein</keyword>
<dbReference type="InterPro" id="IPR004358">
    <property type="entry name" value="Sig_transdc_His_kin-like_C"/>
</dbReference>
<feature type="modified residue" description="4-aspartylphosphate" evidence="6">
    <location>
        <position position="632"/>
    </location>
</feature>
<dbReference type="AlphaFoldDB" id="A0A7S3KWF8"/>
<dbReference type="PRINTS" id="PR00344">
    <property type="entry name" value="BCTRLSENSOR"/>
</dbReference>
<feature type="domain" description="PAS" evidence="10">
    <location>
        <begin position="98"/>
        <end position="125"/>
    </location>
</feature>
<dbReference type="Gene3D" id="1.10.287.130">
    <property type="match status" value="1"/>
</dbReference>
<dbReference type="PROSITE" id="PS50110">
    <property type="entry name" value="RESPONSE_REGULATORY"/>
    <property type="match status" value="1"/>
</dbReference>
<dbReference type="FunFam" id="3.30.565.10:FF:000010">
    <property type="entry name" value="Sensor histidine kinase RcsC"/>
    <property type="match status" value="1"/>
</dbReference>
<protein>
    <recommendedName>
        <fullName evidence="2">histidine kinase</fullName>
        <ecNumber evidence="2">2.7.13.3</ecNumber>
    </recommendedName>
</protein>
<organism evidence="11">
    <name type="scientific">Amphora coffeiformis</name>
    <dbReference type="NCBI Taxonomy" id="265554"/>
    <lineage>
        <taxon>Eukaryota</taxon>
        <taxon>Sar</taxon>
        <taxon>Stramenopiles</taxon>
        <taxon>Ochrophyta</taxon>
        <taxon>Bacillariophyta</taxon>
        <taxon>Bacillariophyceae</taxon>
        <taxon>Bacillariophycidae</taxon>
        <taxon>Thalassiophysales</taxon>
        <taxon>Catenulaceae</taxon>
        <taxon>Amphora</taxon>
    </lineage>
</organism>
<dbReference type="GO" id="GO:0000155">
    <property type="term" value="F:phosphorelay sensor kinase activity"/>
    <property type="evidence" value="ECO:0007669"/>
    <property type="project" value="InterPro"/>
</dbReference>
<dbReference type="CDD" id="cd17546">
    <property type="entry name" value="REC_hyHK_CKI1_RcsC-like"/>
    <property type="match status" value="1"/>
</dbReference>
<dbReference type="SMART" id="SM00448">
    <property type="entry name" value="REC"/>
    <property type="match status" value="1"/>
</dbReference>
<reference evidence="11" key="1">
    <citation type="submission" date="2021-01" db="EMBL/GenBank/DDBJ databases">
        <authorList>
            <person name="Corre E."/>
            <person name="Pelletier E."/>
            <person name="Niang G."/>
            <person name="Scheremetjew M."/>
            <person name="Finn R."/>
            <person name="Kale V."/>
            <person name="Holt S."/>
            <person name="Cochrane G."/>
            <person name="Meng A."/>
            <person name="Brown T."/>
            <person name="Cohen L."/>
        </authorList>
    </citation>
    <scope>NUCLEOTIDE SEQUENCE</scope>
    <source>
        <strain evidence="11">CCMP127</strain>
    </source>
</reference>
<name>A0A7S3KWF8_9STRA</name>
<dbReference type="InterPro" id="IPR000014">
    <property type="entry name" value="PAS"/>
</dbReference>
<dbReference type="InterPro" id="IPR011006">
    <property type="entry name" value="CheY-like_superfamily"/>
</dbReference>
<dbReference type="SMART" id="SM00091">
    <property type="entry name" value="PAS"/>
    <property type="match status" value="1"/>
</dbReference>
<dbReference type="SUPFAM" id="SSF52172">
    <property type="entry name" value="CheY-like"/>
    <property type="match status" value="1"/>
</dbReference>
<evidence type="ECO:0000259" key="9">
    <source>
        <dbReference type="PROSITE" id="PS50110"/>
    </source>
</evidence>
<keyword evidence="5" id="KW-0418">Kinase</keyword>
<evidence type="ECO:0000256" key="7">
    <source>
        <dbReference type="SAM" id="MobiDB-lite"/>
    </source>
</evidence>
<dbReference type="InterPro" id="IPR036097">
    <property type="entry name" value="HisK_dim/P_sf"/>
</dbReference>
<evidence type="ECO:0000256" key="6">
    <source>
        <dbReference type="PROSITE-ProRule" id="PRU00169"/>
    </source>
</evidence>
<dbReference type="Pfam" id="PF00512">
    <property type="entry name" value="HisKA"/>
    <property type="match status" value="1"/>
</dbReference>
<dbReference type="SUPFAM" id="SSF47384">
    <property type="entry name" value="Homodimeric domain of signal transducing histidine kinase"/>
    <property type="match status" value="1"/>
</dbReference>
<feature type="compositionally biased region" description="Polar residues" evidence="7">
    <location>
        <begin position="1"/>
        <end position="11"/>
    </location>
</feature>
<comment type="catalytic activity">
    <reaction evidence="1">
        <text>ATP + protein L-histidine = ADP + protein N-phospho-L-histidine.</text>
        <dbReference type="EC" id="2.7.13.3"/>
    </reaction>
</comment>
<evidence type="ECO:0000259" key="8">
    <source>
        <dbReference type="PROSITE" id="PS50109"/>
    </source>
</evidence>
<feature type="domain" description="Response regulatory" evidence="9">
    <location>
        <begin position="582"/>
        <end position="703"/>
    </location>
</feature>
<dbReference type="Gene3D" id="3.30.450.20">
    <property type="entry name" value="PAS domain"/>
    <property type="match status" value="1"/>
</dbReference>
<dbReference type="InterPro" id="IPR005467">
    <property type="entry name" value="His_kinase_dom"/>
</dbReference>
<dbReference type="SMART" id="SM00387">
    <property type="entry name" value="HATPase_c"/>
    <property type="match status" value="1"/>
</dbReference>
<feature type="region of interest" description="Disordered" evidence="7">
    <location>
        <begin position="530"/>
        <end position="551"/>
    </location>
</feature>
<evidence type="ECO:0000313" key="11">
    <source>
        <dbReference type="EMBL" id="CAE0402913.1"/>
    </source>
</evidence>
<dbReference type="InterPro" id="IPR003594">
    <property type="entry name" value="HATPase_dom"/>
</dbReference>
<dbReference type="SMART" id="SM00388">
    <property type="entry name" value="HisKA"/>
    <property type="match status" value="1"/>
</dbReference>
<dbReference type="CDD" id="cd00082">
    <property type="entry name" value="HisKA"/>
    <property type="match status" value="1"/>
</dbReference>
<dbReference type="Pfam" id="PF08448">
    <property type="entry name" value="PAS_4"/>
    <property type="match status" value="1"/>
</dbReference>
<evidence type="ECO:0000256" key="1">
    <source>
        <dbReference type="ARBA" id="ARBA00000085"/>
    </source>
</evidence>
<keyword evidence="4" id="KW-0808">Transferase</keyword>
<dbReference type="Pfam" id="PF00072">
    <property type="entry name" value="Response_reg"/>
    <property type="match status" value="1"/>
</dbReference>
<dbReference type="InterPro" id="IPR013656">
    <property type="entry name" value="PAS_4"/>
</dbReference>
<evidence type="ECO:0000256" key="4">
    <source>
        <dbReference type="ARBA" id="ARBA00022679"/>
    </source>
</evidence>
<proteinExistence type="predicted"/>
<dbReference type="Pfam" id="PF02518">
    <property type="entry name" value="HATPase_c"/>
    <property type="match status" value="1"/>
</dbReference>
<evidence type="ECO:0000256" key="3">
    <source>
        <dbReference type="ARBA" id="ARBA00022553"/>
    </source>
</evidence>
<dbReference type="PROSITE" id="PS50112">
    <property type="entry name" value="PAS"/>
    <property type="match status" value="1"/>
</dbReference>
<dbReference type="EC" id="2.7.13.3" evidence="2"/>
<evidence type="ECO:0000256" key="5">
    <source>
        <dbReference type="ARBA" id="ARBA00022777"/>
    </source>
</evidence>
<dbReference type="NCBIfam" id="TIGR00229">
    <property type="entry name" value="sensory_box"/>
    <property type="match status" value="1"/>
</dbReference>
<gene>
    <name evidence="11" type="ORF">ACOF00016_LOCUS1153</name>
</gene>
<dbReference type="SUPFAM" id="SSF55874">
    <property type="entry name" value="ATPase domain of HSP90 chaperone/DNA topoisomerase II/histidine kinase"/>
    <property type="match status" value="1"/>
</dbReference>
<sequence length="708" mass="77694">MATIASKTARLTSKEEEEKEEEWKTVSNSGKESTVVAPPATSHDTSSRLTRKEQQQLLRNDGSSASPTAAASFMANSVVDMAELFHDFMTFGSVGLHIVDHTGIILWANQAELDLLGYTADEYFGSHISQYHADADILNQVLTTLLRGGQVENVVAPLKHKNGTTIEYVQINSSMRQDPHTGLRTTTRCFSARVTDKVLRVQELAAAAAQERLTAAAAQETARKAQFLRSLCHELRNPLGGVTGNLELLVHKLNMAQQMIQSAASADPTSNESSWLPQLQQTITAASQYATNAQLAAEHQLLVINDTLSLSKLEATTTRTTKTVAPPEQNHNDTNTARLQSPQTVRLGQVLDTVQAIFSTQAKEKEIALSISQDTNMDLFRTDPVWLKQILLNLVGNALKFTHQGGCIDVRATLEDEEPNDTDTTTKLRLEVQDTGIGMTPDEQSKLFGAFCQANERISAQFGGSGLGLHIVQEFLTRVGGTISIQSQKGVGSTFEIQLPVERVVFADDDVPRDIDRKGGPVLGASIVTRSTTAPLEGERSSSSSSSKQVLRQSSLPCLPVPLPPSTVTQDRNQGLDKTQIKVLVVDDSHMNRNMMAAFLRRSGYLNYKVAKHGQQALEMHATDRFDIILSDVDMPVQGGYEMTRRLRSQESQEGCPRPTIVFGISGNTLPCDFELGRKAGMDEYVEKPYKFSEIEALMLQHLKMRSS</sequence>